<dbReference type="InParanoid" id="A0A0C3D6P1"/>
<organism evidence="1 2">
    <name type="scientific">Scleroderma citrinum Foug A</name>
    <dbReference type="NCBI Taxonomy" id="1036808"/>
    <lineage>
        <taxon>Eukaryota</taxon>
        <taxon>Fungi</taxon>
        <taxon>Dikarya</taxon>
        <taxon>Basidiomycota</taxon>
        <taxon>Agaricomycotina</taxon>
        <taxon>Agaricomycetes</taxon>
        <taxon>Agaricomycetidae</taxon>
        <taxon>Boletales</taxon>
        <taxon>Sclerodermatineae</taxon>
        <taxon>Sclerodermataceae</taxon>
        <taxon>Scleroderma</taxon>
    </lineage>
</organism>
<dbReference type="AlphaFoldDB" id="A0A0C3D6P1"/>
<gene>
    <name evidence="1" type="ORF">SCLCIDRAFT_607312</name>
</gene>
<dbReference type="HOGENOM" id="CLU_1687728_0_0_1"/>
<evidence type="ECO:0000313" key="1">
    <source>
        <dbReference type="EMBL" id="KIM51746.1"/>
    </source>
</evidence>
<protein>
    <submittedName>
        <fullName evidence="1">Uncharacterized protein</fullName>
    </submittedName>
</protein>
<sequence>MARSRSISIMASSRVRMNDRSIACGSAHVYHYVFYVRCQTPSTWYRLSLHSAYDAYSLPHEIVSASYIAMCFSHSSSLEWTPSIYALRAFSLLPMLQLYPSANLLSSYRVLNAFVCSHRKDESYPIGAIPGDYNNANTLSVVPSYVSFIGPRLITQ</sequence>
<dbReference type="EMBL" id="KN822242">
    <property type="protein sequence ID" value="KIM51746.1"/>
    <property type="molecule type" value="Genomic_DNA"/>
</dbReference>
<keyword evidence="2" id="KW-1185">Reference proteome</keyword>
<reference evidence="2" key="2">
    <citation type="submission" date="2015-01" db="EMBL/GenBank/DDBJ databases">
        <title>Evolutionary Origins and Diversification of the Mycorrhizal Mutualists.</title>
        <authorList>
            <consortium name="DOE Joint Genome Institute"/>
            <consortium name="Mycorrhizal Genomics Consortium"/>
            <person name="Kohler A."/>
            <person name="Kuo A."/>
            <person name="Nagy L.G."/>
            <person name="Floudas D."/>
            <person name="Copeland A."/>
            <person name="Barry K.W."/>
            <person name="Cichocki N."/>
            <person name="Veneault-Fourrey C."/>
            <person name="LaButti K."/>
            <person name="Lindquist E.A."/>
            <person name="Lipzen A."/>
            <person name="Lundell T."/>
            <person name="Morin E."/>
            <person name="Murat C."/>
            <person name="Riley R."/>
            <person name="Ohm R."/>
            <person name="Sun H."/>
            <person name="Tunlid A."/>
            <person name="Henrissat B."/>
            <person name="Grigoriev I.V."/>
            <person name="Hibbett D.S."/>
            <person name="Martin F."/>
        </authorList>
    </citation>
    <scope>NUCLEOTIDE SEQUENCE [LARGE SCALE GENOMIC DNA]</scope>
    <source>
        <strain evidence="2">Foug A</strain>
    </source>
</reference>
<name>A0A0C3D6P1_9AGAM</name>
<evidence type="ECO:0000313" key="2">
    <source>
        <dbReference type="Proteomes" id="UP000053989"/>
    </source>
</evidence>
<reference evidence="1 2" key="1">
    <citation type="submission" date="2014-04" db="EMBL/GenBank/DDBJ databases">
        <authorList>
            <consortium name="DOE Joint Genome Institute"/>
            <person name="Kuo A."/>
            <person name="Kohler A."/>
            <person name="Nagy L.G."/>
            <person name="Floudas D."/>
            <person name="Copeland A."/>
            <person name="Barry K.W."/>
            <person name="Cichocki N."/>
            <person name="Veneault-Fourrey C."/>
            <person name="LaButti K."/>
            <person name="Lindquist E.A."/>
            <person name="Lipzen A."/>
            <person name="Lundell T."/>
            <person name="Morin E."/>
            <person name="Murat C."/>
            <person name="Sun H."/>
            <person name="Tunlid A."/>
            <person name="Henrissat B."/>
            <person name="Grigoriev I.V."/>
            <person name="Hibbett D.S."/>
            <person name="Martin F."/>
            <person name="Nordberg H.P."/>
            <person name="Cantor M.N."/>
            <person name="Hua S.X."/>
        </authorList>
    </citation>
    <scope>NUCLEOTIDE SEQUENCE [LARGE SCALE GENOMIC DNA]</scope>
    <source>
        <strain evidence="1 2">Foug A</strain>
    </source>
</reference>
<accession>A0A0C3D6P1</accession>
<dbReference type="Proteomes" id="UP000053989">
    <property type="component" value="Unassembled WGS sequence"/>
</dbReference>
<proteinExistence type="predicted"/>